<feature type="transmembrane region" description="Helical" evidence="2">
    <location>
        <begin position="99"/>
        <end position="124"/>
    </location>
</feature>
<evidence type="ECO:0000313" key="3">
    <source>
        <dbReference type="EMBL" id="CUI15503.1"/>
    </source>
</evidence>
<dbReference type="Proteomes" id="UP000051952">
    <property type="component" value="Unassembled WGS sequence"/>
</dbReference>
<accession>A0A0S4KM95</accession>
<dbReference type="EMBL" id="CYKH01002197">
    <property type="protein sequence ID" value="CUI15503.1"/>
    <property type="molecule type" value="Genomic_DNA"/>
</dbReference>
<keyword evidence="2" id="KW-0812">Transmembrane</keyword>
<dbReference type="VEuPathDB" id="TriTrypDB:BSAL_44990"/>
<feature type="region of interest" description="Disordered" evidence="1">
    <location>
        <begin position="1"/>
        <end position="60"/>
    </location>
</feature>
<evidence type="ECO:0000256" key="2">
    <source>
        <dbReference type="SAM" id="Phobius"/>
    </source>
</evidence>
<protein>
    <submittedName>
        <fullName evidence="3">Tetraspannin, putative</fullName>
    </submittedName>
</protein>
<feature type="transmembrane region" description="Helical" evidence="2">
    <location>
        <begin position="276"/>
        <end position="298"/>
    </location>
</feature>
<organism evidence="3 4">
    <name type="scientific">Bodo saltans</name>
    <name type="common">Flagellated protozoan</name>
    <dbReference type="NCBI Taxonomy" id="75058"/>
    <lineage>
        <taxon>Eukaryota</taxon>
        <taxon>Discoba</taxon>
        <taxon>Euglenozoa</taxon>
        <taxon>Kinetoplastea</taxon>
        <taxon>Metakinetoplastina</taxon>
        <taxon>Eubodonida</taxon>
        <taxon>Bodonidae</taxon>
        <taxon>Bodo</taxon>
    </lineage>
</organism>
<keyword evidence="4" id="KW-1185">Reference proteome</keyword>
<gene>
    <name evidence="3" type="ORF">BSAL_44990</name>
</gene>
<proteinExistence type="predicted"/>
<name>A0A0S4KM95_BODSA</name>
<sequence length="320" mass="35048">MSDPIPKSSKKKKPGAHHKEYSRDVSPLLSRRPNALNEANESAWEDREASQSHGRANEPPPIWHHSFNRYGLIGMNLILFAGGACITGTLLFYHTFFLVLWWSLFASGIVLAFVLLLHGLYGIIMLTLHQQPTIAPYTLSAVAVAAAVVSSVTLFMITWNDLTDTTSRDSLSGSFLSQQWVVAVDDGGSRQFDLCSLERDLSCRGWHEGCSAVHMSMGDDESFVPSVGYNDSAQLLSLIDSLGNLTQLGNCPVCNSHTNTTKSCGAAIAEIVETSLWFVLGIGFTIVCMVSLNAVWAAQSSAYKRRARLTSDLLDAQRYL</sequence>
<dbReference type="AlphaFoldDB" id="A0A0S4KM95"/>
<keyword evidence="2" id="KW-1133">Transmembrane helix</keyword>
<evidence type="ECO:0000313" key="4">
    <source>
        <dbReference type="Proteomes" id="UP000051952"/>
    </source>
</evidence>
<feature type="transmembrane region" description="Helical" evidence="2">
    <location>
        <begin position="70"/>
        <end position="93"/>
    </location>
</feature>
<reference evidence="4" key="1">
    <citation type="submission" date="2015-09" db="EMBL/GenBank/DDBJ databases">
        <authorList>
            <consortium name="Pathogen Informatics"/>
        </authorList>
    </citation>
    <scope>NUCLEOTIDE SEQUENCE [LARGE SCALE GENOMIC DNA]</scope>
    <source>
        <strain evidence="4">Lake Konstanz</strain>
    </source>
</reference>
<feature type="transmembrane region" description="Helical" evidence="2">
    <location>
        <begin position="136"/>
        <end position="159"/>
    </location>
</feature>
<keyword evidence="2" id="KW-0472">Membrane</keyword>
<evidence type="ECO:0000256" key="1">
    <source>
        <dbReference type="SAM" id="MobiDB-lite"/>
    </source>
</evidence>